<gene>
    <name evidence="3" type="ORF">A1O3_07978</name>
</gene>
<dbReference type="HOGENOM" id="CLU_003000_1_0_1"/>
<feature type="transmembrane region" description="Helical" evidence="2">
    <location>
        <begin position="726"/>
        <end position="746"/>
    </location>
</feature>
<keyword evidence="2" id="KW-1133">Transmembrane helix</keyword>
<dbReference type="InterPro" id="IPR021840">
    <property type="entry name" value="DUF3433"/>
</dbReference>
<dbReference type="Proteomes" id="UP000019478">
    <property type="component" value="Unassembled WGS sequence"/>
</dbReference>
<dbReference type="OrthoDB" id="5332281at2759"/>
<dbReference type="eggNOG" id="ENOG502QQ7D">
    <property type="taxonomic scope" value="Eukaryota"/>
</dbReference>
<dbReference type="GeneID" id="19172070"/>
<feature type="transmembrane region" description="Helical" evidence="2">
    <location>
        <begin position="836"/>
        <end position="857"/>
    </location>
</feature>
<keyword evidence="4" id="KW-1185">Reference proteome</keyword>
<comment type="caution">
    <text evidence="3">The sequence shown here is derived from an EMBL/GenBank/DDBJ whole genome shotgun (WGS) entry which is preliminary data.</text>
</comment>
<protein>
    <submittedName>
        <fullName evidence="3">Uncharacterized protein</fullName>
    </submittedName>
</protein>
<dbReference type="PANTHER" id="PTHR37544:SF1">
    <property type="entry name" value="PHOSPHORIBOSYLAMINOIMIDAZOLE-SUCCINOCARBOXAMIDE SYNTHASE"/>
    <property type="match status" value="1"/>
</dbReference>
<name>W9XRS8_9EURO</name>
<feature type="transmembrane region" description="Helical" evidence="2">
    <location>
        <begin position="1222"/>
        <end position="1240"/>
    </location>
</feature>
<keyword evidence="2" id="KW-0472">Membrane</keyword>
<feature type="transmembrane region" description="Helical" evidence="2">
    <location>
        <begin position="247"/>
        <end position="270"/>
    </location>
</feature>
<dbReference type="STRING" id="1182542.W9XRS8"/>
<evidence type="ECO:0000313" key="3">
    <source>
        <dbReference type="EMBL" id="EXJ79696.1"/>
    </source>
</evidence>
<reference evidence="3 4" key="1">
    <citation type="submission" date="2013-03" db="EMBL/GenBank/DDBJ databases">
        <title>The Genome Sequence of Capronia epimyces CBS 606.96.</title>
        <authorList>
            <consortium name="The Broad Institute Genomics Platform"/>
            <person name="Cuomo C."/>
            <person name="de Hoog S."/>
            <person name="Gorbushina A."/>
            <person name="Walker B."/>
            <person name="Young S.K."/>
            <person name="Zeng Q."/>
            <person name="Gargeya S."/>
            <person name="Fitzgerald M."/>
            <person name="Haas B."/>
            <person name="Abouelleil A."/>
            <person name="Allen A.W."/>
            <person name="Alvarado L."/>
            <person name="Arachchi H.M."/>
            <person name="Berlin A.M."/>
            <person name="Chapman S.B."/>
            <person name="Gainer-Dewar J."/>
            <person name="Goldberg J."/>
            <person name="Griggs A."/>
            <person name="Gujja S."/>
            <person name="Hansen M."/>
            <person name="Howarth C."/>
            <person name="Imamovic A."/>
            <person name="Ireland A."/>
            <person name="Larimer J."/>
            <person name="McCowan C."/>
            <person name="Murphy C."/>
            <person name="Pearson M."/>
            <person name="Poon T.W."/>
            <person name="Priest M."/>
            <person name="Roberts A."/>
            <person name="Saif S."/>
            <person name="Shea T."/>
            <person name="Sisk P."/>
            <person name="Sykes S."/>
            <person name="Wortman J."/>
            <person name="Nusbaum C."/>
            <person name="Birren B."/>
        </authorList>
    </citation>
    <scope>NUCLEOTIDE SEQUENCE [LARGE SCALE GENOMIC DNA]</scope>
    <source>
        <strain evidence="3 4">CBS 606.96</strain>
    </source>
</reference>
<evidence type="ECO:0000313" key="4">
    <source>
        <dbReference type="Proteomes" id="UP000019478"/>
    </source>
</evidence>
<dbReference type="Pfam" id="PF11915">
    <property type="entry name" value="DUF3433"/>
    <property type="match status" value="2"/>
</dbReference>
<feature type="transmembrane region" description="Helical" evidence="2">
    <location>
        <begin position="142"/>
        <end position="164"/>
    </location>
</feature>
<dbReference type="PANTHER" id="PTHR37544">
    <property type="entry name" value="SPRAY-RELATED"/>
    <property type="match status" value="1"/>
</dbReference>
<organism evidence="3 4">
    <name type="scientific">Capronia epimyces CBS 606.96</name>
    <dbReference type="NCBI Taxonomy" id="1182542"/>
    <lineage>
        <taxon>Eukaryota</taxon>
        <taxon>Fungi</taxon>
        <taxon>Dikarya</taxon>
        <taxon>Ascomycota</taxon>
        <taxon>Pezizomycotina</taxon>
        <taxon>Eurotiomycetes</taxon>
        <taxon>Chaetothyriomycetidae</taxon>
        <taxon>Chaetothyriales</taxon>
        <taxon>Herpotrichiellaceae</taxon>
        <taxon>Capronia</taxon>
    </lineage>
</organism>
<feature type="transmembrane region" description="Helical" evidence="2">
    <location>
        <begin position="766"/>
        <end position="786"/>
    </location>
</feature>
<keyword evidence="2" id="KW-0812">Transmembrane</keyword>
<sequence>MADGGFHQTSPVKRKPLPRDSRHSRTIWDRSSQDDSFPLRPIDDRLSWSLPPLTDFNDTNTTYEVPKKIDLPKATQGQWDGPRQRWNRGGRYFRLSPPDRWVKFGLSQKFPFVFQNAGSPGDVDEVQSQPQMWNPIWLQGPILSGFVALFLALVAGLLILWHFAQLRNGIRTNITNNHYAWTYGPTALLVVIGVAWKQVDFHCRTLAPWAHLRDGPAAAKQSLLLDYISPILPKILAAAATNRDWPVVASGIGILLLRLVIVFSTGLLVLTPTSDSKITPDVIVNSKFVGTNSSIAPVAVDTELMRYYGIQERGLDYQYGTSASVAYNTLDLHSVPVNSTVAATVDGVFPFFDCEIVTPNIVGNNFTWSNDGEYPYGDTLDLGLTLYPDRCPPLRSYYQLCSHAPDCPLGRSIISDESWNWPNSYNPMKPLDDLDPCANLYYLTIIDITFAKVAGHPSNSSEAWNVTLADSVGMVCALGYTVDRVNITINTADPTSSGGVNTTGPLQRIADVLPGFSYYNLTQDFQNQVTVNGLPALTDAPKIYDFAHLFAILNGGSATALLNGTTLRQTAEKAFKGVAVQFAHSYLRKADNVTTTAEVMYQEPRLQIRMVSLWAMGAGCVLLAFSAAAVLRWRPQDVVSRRPNSIAAQATILAASPTLQRSLEAAASDSVGHLKPHLQDLLAASHITSERGGREFSIETTVKEGNQARSPDDSSKDTWWKTMSSTVWFMCMALALPLGVIVTLEVLQHESDMNDGLATMSSRSSITHSLPTILTSLILISIAMMYDTIDFAAGTLAPYQMLARGGAPAKQTLMDTSGNPPIWSTVKSIRERHMGAAVASAAALVGSLLTIIASGLYTIEAVPLALDVTISTSDKFVPSFGTSTDGSAGAMFQLIEQNNASYPALTYDGLAYPSIDISSLGAEAMGQLRDPAQSVTLQANIVAMRASLNCTLVPRHIMNMTMVGTRTPGCRDNVLTFNASLPSSCPHFLNGQNETATDIPFTYSVQHNCLDEANLAIYEQVVLNAEGATGEANFMTSEGDTLGAASNPPGCPSLAFLSGYFVENVTSTENITAMTCIQGLEEVHTETVFSVTVDAVQVRSEPKVDESSARWLQAFNSTYWFTNINTFGAFDREAPTLLIDYFYSQVNYGPDGIPAQELTGPANTQRFIDATQRIYRRYMAQLISATMRQTLNRTETASAPGYSGTVSGLSRPRLKQDPTSKLILQIFLGIMLACGVFVYSRRNMHRVLPRAPWSIAGMMSLLAGSEMIDRKVIPIGAAFMSDKELAKVFQGYVFSLGWWETMGDRPNGPETARRFGIDIGKAETSAKA</sequence>
<feature type="region of interest" description="Disordered" evidence="1">
    <location>
        <begin position="1"/>
        <end position="34"/>
    </location>
</feature>
<accession>W9XRS8</accession>
<dbReference type="RefSeq" id="XP_007736270.1">
    <property type="nucleotide sequence ID" value="XM_007738080.1"/>
</dbReference>
<feature type="compositionally biased region" description="Basic and acidic residues" evidence="1">
    <location>
        <begin position="17"/>
        <end position="33"/>
    </location>
</feature>
<feature type="transmembrane region" description="Helical" evidence="2">
    <location>
        <begin position="611"/>
        <end position="633"/>
    </location>
</feature>
<evidence type="ECO:0000256" key="1">
    <source>
        <dbReference type="SAM" id="MobiDB-lite"/>
    </source>
</evidence>
<proteinExistence type="predicted"/>
<feature type="transmembrane region" description="Helical" evidence="2">
    <location>
        <begin position="179"/>
        <end position="196"/>
    </location>
</feature>
<dbReference type="EMBL" id="AMGY01000007">
    <property type="protein sequence ID" value="EXJ79696.1"/>
    <property type="molecule type" value="Genomic_DNA"/>
</dbReference>
<evidence type="ECO:0000256" key="2">
    <source>
        <dbReference type="SAM" id="Phobius"/>
    </source>
</evidence>